<dbReference type="AlphaFoldDB" id="Q4RFY8"/>
<evidence type="ECO:0000313" key="1">
    <source>
        <dbReference type="EMBL" id="CAG12694.1"/>
    </source>
</evidence>
<gene>
    <name evidence="1" type="ORF">GSTENG00035111001</name>
</gene>
<dbReference type="KEGG" id="tng:GSTEN00035111G001"/>
<proteinExistence type="predicted"/>
<protein>
    <submittedName>
        <fullName evidence="1">(spotted green pufferfish) hypothetical protein</fullName>
    </submittedName>
</protein>
<reference evidence="1" key="1">
    <citation type="journal article" date="2004" name="Nature">
        <title>Genome duplication in the teleost fish Tetraodon nigroviridis reveals the early vertebrate proto-karyotype.</title>
        <authorList>
            <person name="Jaillon O."/>
            <person name="Aury J.-M."/>
            <person name="Brunet F."/>
            <person name="Petit J.-L."/>
            <person name="Stange-Thomann N."/>
            <person name="Mauceli E."/>
            <person name="Bouneau L."/>
            <person name="Fischer C."/>
            <person name="Ozouf-Costaz C."/>
            <person name="Bernot A."/>
            <person name="Nicaud S."/>
            <person name="Jaffe D."/>
            <person name="Fisher S."/>
            <person name="Lutfalla G."/>
            <person name="Dossat C."/>
            <person name="Segurens B."/>
            <person name="Dasilva C."/>
            <person name="Salanoubat M."/>
            <person name="Levy M."/>
            <person name="Boudet N."/>
            <person name="Castellano S."/>
            <person name="Anthouard V."/>
            <person name="Jubin C."/>
            <person name="Castelli V."/>
            <person name="Katinka M."/>
            <person name="Vacherie B."/>
            <person name="Biemont C."/>
            <person name="Skalli Z."/>
            <person name="Cattolico L."/>
            <person name="Poulain J."/>
            <person name="De Berardinis V."/>
            <person name="Cruaud C."/>
            <person name="Duprat S."/>
            <person name="Brottier P."/>
            <person name="Coutanceau J.-P."/>
            <person name="Gouzy J."/>
            <person name="Parra G."/>
            <person name="Lardier G."/>
            <person name="Chapple C."/>
            <person name="McKernan K.J."/>
            <person name="McEwan P."/>
            <person name="Bosak S."/>
            <person name="Kellis M."/>
            <person name="Volff J.-N."/>
            <person name="Guigo R."/>
            <person name="Zody M.C."/>
            <person name="Mesirov J."/>
            <person name="Lindblad-Toh K."/>
            <person name="Birren B."/>
            <person name="Nusbaum C."/>
            <person name="Kahn D."/>
            <person name="Robinson-Rechavi M."/>
            <person name="Laudet V."/>
            <person name="Schachter V."/>
            <person name="Quetier F."/>
            <person name="Saurin W."/>
            <person name="Scarpelli C."/>
            <person name="Wincker P."/>
            <person name="Lander E.S."/>
            <person name="Weissenbach J."/>
            <person name="Roest Crollius H."/>
        </authorList>
    </citation>
    <scope>NUCLEOTIDE SEQUENCE [LARGE SCALE GENOMIC DNA]</scope>
</reference>
<comment type="caution">
    <text evidence="1">The sequence shown here is derived from an EMBL/GenBank/DDBJ whole genome shotgun (WGS) entry which is preliminary data.</text>
</comment>
<dbReference type="EMBL" id="CAAE01015108">
    <property type="protein sequence ID" value="CAG12694.1"/>
    <property type="molecule type" value="Genomic_DNA"/>
</dbReference>
<organism evidence="1">
    <name type="scientific">Tetraodon nigroviridis</name>
    <name type="common">Spotted green pufferfish</name>
    <name type="synonym">Chelonodon nigroviridis</name>
    <dbReference type="NCBI Taxonomy" id="99883"/>
    <lineage>
        <taxon>Eukaryota</taxon>
        <taxon>Metazoa</taxon>
        <taxon>Chordata</taxon>
        <taxon>Craniata</taxon>
        <taxon>Vertebrata</taxon>
        <taxon>Euteleostomi</taxon>
        <taxon>Actinopterygii</taxon>
        <taxon>Neopterygii</taxon>
        <taxon>Teleostei</taxon>
        <taxon>Neoteleostei</taxon>
        <taxon>Acanthomorphata</taxon>
        <taxon>Eupercaria</taxon>
        <taxon>Tetraodontiformes</taxon>
        <taxon>Tetradontoidea</taxon>
        <taxon>Tetraodontidae</taxon>
        <taxon>Tetraodon</taxon>
    </lineage>
</organism>
<reference evidence="1" key="2">
    <citation type="submission" date="2004-02" db="EMBL/GenBank/DDBJ databases">
        <authorList>
            <consortium name="Genoscope"/>
            <consortium name="Whitehead Institute Centre for Genome Research"/>
        </authorList>
    </citation>
    <scope>NUCLEOTIDE SEQUENCE</scope>
</reference>
<name>Q4RFY8_TETNG</name>
<accession>Q4RFY8</accession>
<sequence length="57" mass="6669">MIKDEDSKTTDRIRIHGVYWVTSCVAANHFHGFNKRVFLKTETHVEVEQMVTMESQS</sequence>